<dbReference type="Proteomes" id="UP000199345">
    <property type="component" value="Unassembled WGS sequence"/>
</dbReference>
<dbReference type="AlphaFoldDB" id="A0A1I0G8U2"/>
<reference evidence="2" key="1">
    <citation type="submission" date="2016-10" db="EMBL/GenBank/DDBJ databases">
        <authorList>
            <person name="Varghese N."/>
            <person name="Submissions S."/>
        </authorList>
    </citation>
    <scope>NUCLEOTIDE SEQUENCE [LARGE SCALE GENOMIC DNA]</scope>
    <source>
        <strain evidence="2">Nm71</strain>
    </source>
</reference>
<proteinExistence type="predicted"/>
<keyword evidence="2" id="KW-1185">Reference proteome</keyword>
<accession>A0A1I0G8U2</accession>
<name>A0A1I0G8U2_9PROT</name>
<gene>
    <name evidence="1" type="ORF">SAMN05216326_1584</name>
</gene>
<sequence length="69" mass="7961">MALKYINLINKSVDVCFTDEVISLYFIDYFLSVSQWHALSGRVFLVPGGYSRIVIVARESHFETDFLII</sequence>
<organism evidence="1 2">
    <name type="scientific">Nitrosomonas marina</name>
    <dbReference type="NCBI Taxonomy" id="917"/>
    <lineage>
        <taxon>Bacteria</taxon>
        <taxon>Pseudomonadati</taxon>
        <taxon>Pseudomonadota</taxon>
        <taxon>Betaproteobacteria</taxon>
        <taxon>Nitrosomonadales</taxon>
        <taxon>Nitrosomonadaceae</taxon>
        <taxon>Nitrosomonas</taxon>
    </lineage>
</organism>
<dbReference type="EMBL" id="FOIA01000058">
    <property type="protein sequence ID" value="SET67147.1"/>
    <property type="molecule type" value="Genomic_DNA"/>
</dbReference>
<evidence type="ECO:0000313" key="2">
    <source>
        <dbReference type="Proteomes" id="UP000199345"/>
    </source>
</evidence>
<protein>
    <submittedName>
        <fullName evidence="1">Uncharacterized protein</fullName>
    </submittedName>
</protein>
<evidence type="ECO:0000313" key="1">
    <source>
        <dbReference type="EMBL" id="SET67147.1"/>
    </source>
</evidence>